<evidence type="ECO:0000256" key="6">
    <source>
        <dbReference type="SAM" id="MobiDB-lite"/>
    </source>
</evidence>
<dbReference type="AlphaFoldDB" id="A0A5C5YBV0"/>
<keyword evidence="2 5" id="KW-0812">Transmembrane</keyword>
<keyword evidence="3 5" id="KW-1133">Transmembrane helix</keyword>
<evidence type="ECO:0000313" key="9">
    <source>
        <dbReference type="Proteomes" id="UP000318053"/>
    </source>
</evidence>
<keyword evidence="5" id="KW-0813">Transport</keyword>
<comment type="caution">
    <text evidence="8">The sequence shown here is derived from an EMBL/GenBank/DDBJ whole genome shotgun (WGS) entry which is preliminary data.</text>
</comment>
<dbReference type="InterPro" id="IPR000515">
    <property type="entry name" value="MetI-like"/>
</dbReference>
<feature type="transmembrane region" description="Helical" evidence="5">
    <location>
        <begin position="335"/>
        <end position="353"/>
    </location>
</feature>
<evidence type="ECO:0000256" key="2">
    <source>
        <dbReference type="ARBA" id="ARBA00022692"/>
    </source>
</evidence>
<feature type="domain" description="ABC transmembrane type-1" evidence="7">
    <location>
        <begin position="94"/>
        <end position="401"/>
    </location>
</feature>
<evidence type="ECO:0000256" key="5">
    <source>
        <dbReference type="RuleBase" id="RU363032"/>
    </source>
</evidence>
<dbReference type="GO" id="GO:0055085">
    <property type="term" value="P:transmembrane transport"/>
    <property type="evidence" value="ECO:0007669"/>
    <property type="project" value="InterPro"/>
</dbReference>
<dbReference type="Proteomes" id="UP000318053">
    <property type="component" value="Unassembled WGS sequence"/>
</dbReference>
<reference evidence="8 9" key="1">
    <citation type="submission" date="2019-02" db="EMBL/GenBank/DDBJ databases">
        <title>Deep-cultivation of Planctomycetes and their phenomic and genomic characterization uncovers novel biology.</title>
        <authorList>
            <person name="Wiegand S."/>
            <person name="Jogler M."/>
            <person name="Boedeker C."/>
            <person name="Pinto D."/>
            <person name="Vollmers J."/>
            <person name="Rivas-Marin E."/>
            <person name="Kohn T."/>
            <person name="Peeters S.H."/>
            <person name="Heuer A."/>
            <person name="Rast P."/>
            <person name="Oberbeckmann S."/>
            <person name="Bunk B."/>
            <person name="Jeske O."/>
            <person name="Meyerdierks A."/>
            <person name="Storesund J.E."/>
            <person name="Kallscheuer N."/>
            <person name="Luecker S."/>
            <person name="Lage O.M."/>
            <person name="Pohl T."/>
            <person name="Merkel B.J."/>
            <person name="Hornburger P."/>
            <person name="Mueller R.-W."/>
            <person name="Bruemmer F."/>
            <person name="Labrenz M."/>
            <person name="Spormann A.M."/>
            <person name="Op Den Camp H."/>
            <person name="Overmann J."/>
            <person name="Amann R."/>
            <person name="Jetten M.S.M."/>
            <person name="Mascher T."/>
            <person name="Medema M.H."/>
            <person name="Devos D.P."/>
            <person name="Kaster A.-K."/>
            <person name="Ovreas L."/>
            <person name="Rohde M."/>
            <person name="Galperin M.Y."/>
            <person name="Jogler C."/>
        </authorList>
    </citation>
    <scope>NUCLEOTIDE SEQUENCE [LARGE SCALE GENOMIC DNA]</scope>
    <source>
        <strain evidence="8 9">CA85</strain>
    </source>
</reference>
<evidence type="ECO:0000259" key="7">
    <source>
        <dbReference type="PROSITE" id="PS50928"/>
    </source>
</evidence>
<proteinExistence type="inferred from homology"/>
<keyword evidence="4 5" id="KW-0472">Membrane</keyword>
<organism evidence="8 9">
    <name type="scientific">Allorhodopirellula solitaria</name>
    <dbReference type="NCBI Taxonomy" id="2527987"/>
    <lineage>
        <taxon>Bacteria</taxon>
        <taxon>Pseudomonadati</taxon>
        <taxon>Planctomycetota</taxon>
        <taxon>Planctomycetia</taxon>
        <taxon>Pirellulales</taxon>
        <taxon>Pirellulaceae</taxon>
        <taxon>Allorhodopirellula</taxon>
    </lineage>
</organism>
<feature type="transmembrane region" description="Helical" evidence="5">
    <location>
        <begin position="380"/>
        <end position="405"/>
    </location>
</feature>
<name>A0A5C5YBV0_9BACT</name>
<gene>
    <name evidence="8" type="primary">pstA_1</name>
    <name evidence="8" type="ORF">CA85_16430</name>
</gene>
<comment type="similarity">
    <text evidence="5">Belongs to the binding-protein-dependent transport system permease family.</text>
</comment>
<comment type="subcellular location">
    <subcellularLocation>
        <location evidence="1 5">Cell membrane</location>
        <topology evidence="1 5">Multi-pass membrane protein</topology>
    </subcellularLocation>
</comment>
<feature type="transmembrane region" description="Helical" evidence="5">
    <location>
        <begin position="41"/>
        <end position="69"/>
    </location>
</feature>
<dbReference type="PANTHER" id="PTHR43470">
    <property type="entry name" value="PHOSPHATE TRANSPORT SYSTEM PERMEASE PROTEIN PSTA-RELATED"/>
    <property type="match status" value="1"/>
</dbReference>
<dbReference type="InterPro" id="IPR035906">
    <property type="entry name" value="MetI-like_sf"/>
</dbReference>
<evidence type="ECO:0000256" key="4">
    <source>
        <dbReference type="ARBA" id="ARBA00023136"/>
    </source>
</evidence>
<dbReference type="SUPFAM" id="SSF161098">
    <property type="entry name" value="MetI-like"/>
    <property type="match status" value="2"/>
</dbReference>
<dbReference type="CDD" id="cd06261">
    <property type="entry name" value="TM_PBP2"/>
    <property type="match status" value="1"/>
</dbReference>
<accession>A0A5C5YBV0</accession>
<evidence type="ECO:0000256" key="3">
    <source>
        <dbReference type="ARBA" id="ARBA00022989"/>
    </source>
</evidence>
<protein>
    <submittedName>
        <fullName evidence="8">Phosphate transport system permease protein PstA</fullName>
    </submittedName>
</protein>
<dbReference type="Gene3D" id="1.10.3720.10">
    <property type="entry name" value="MetI-like"/>
    <property type="match status" value="1"/>
</dbReference>
<sequence>MSFLREDPMPSAMIPGPSAEPPRASESQHRSLSRRHRIDRLFVYFCMFTAFASIVILAVLLGSILYAGLPGMNWQFLRSAPSSVASEAGIQPAMFGSIWVCGVCGLFALPIGVATAVFLEEFPARGKFARMFQSFVQLNISNLASVPSVVYGMLGLTVFAGMFGLTGSAHQPIFEVGADHYHQFLSEGDRILRVPVPDRQAAATVVKSPMTALTSAGASVEVNVIGPRELLPKSPELRAVTLRTDAESGIISDKAWYYFRFPFGRGVLTGGLTLMLVVLPVVIIAAQEALRGVPESLREASLGIGATRWQTVQNVTLPCAIPGIMTGSILAMSRAIGEAAPILIICGIIYVGSSPANLMDDFSVMPLQIFNWASQPQQEFHAVAAQGIIVLLGILLSFNAIAVFIRQTTQKSLS</sequence>
<evidence type="ECO:0000313" key="8">
    <source>
        <dbReference type="EMBL" id="TWT73176.1"/>
    </source>
</evidence>
<dbReference type="EMBL" id="SJPK01000003">
    <property type="protein sequence ID" value="TWT73176.1"/>
    <property type="molecule type" value="Genomic_DNA"/>
</dbReference>
<feature type="region of interest" description="Disordered" evidence="6">
    <location>
        <begin position="1"/>
        <end position="31"/>
    </location>
</feature>
<dbReference type="PROSITE" id="PS50928">
    <property type="entry name" value="ABC_TM1"/>
    <property type="match status" value="1"/>
</dbReference>
<feature type="transmembrane region" description="Helical" evidence="5">
    <location>
        <begin position="89"/>
        <end position="119"/>
    </location>
</feature>
<feature type="transmembrane region" description="Helical" evidence="5">
    <location>
        <begin position="266"/>
        <end position="286"/>
    </location>
</feature>
<dbReference type="RefSeq" id="WP_146390738.1">
    <property type="nucleotide sequence ID" value="NZ_SJPK01000003.1"/>
</dbReference>
<dbReference type="Pfam" id="PF00528">
    <property type="entry name" value="BPD_transp_1"/>
    <property type="match status" value="1"/>
</dbReference>
<dbReference type="OrthoDB" id="9807065at2"/>
<dbReference type="PANTHER" id="PTHR43470:SF5">
    <property type="entry name" value="PHOSPHATE TRANSPORT SYSTEM PERMEASE PROTEIN PSTA"/>
    <property type="match status" value="1"/>
</dbReference>
<evidence type="ECO:0000256" key="1">
    <source>
        <dbReference type="ARBA" id="ARBA00004651"/>
    </source>
</evidence>
<keyword evidence="9" id="KW-1185">Reference proteome</keyword>
<feature type="transmembrane region" description="Helical" evidence="5">
    <location>
        <begin position="140"/>
        <end position="165"/>
    </location>
</feature>
<dbReference type="GO" id="GO:0005886">
    <property type="term" value="C:plasma membrane"/>
    <property type="evidence" value="ECO:0007669"/>
    <property type="project" value="UniProtKB-SubCell"/>
</dbReference>